<evidence type="ECO:0000256" key="1">
    <source>
        <dbReference type="SAM" id="SignalP"/>
    </source>
</evidence>
<feature type="signal peptide" evidence="1">
    <location>
        <begin position="1"/>
        <end position="32"/>
    </location>
</feature>
<gene>
    <name evidence="2" type="ORF">PYS65_16225</name>
</gene>
<keyword evidence="3" id="KW-1185">Reference proteome</keyword>
<evidence type="ECO:0000313" key="3">
    <source>
        <dbReference type="Proteomes" id="UP001216440"/>
    </source>
</evidence>
<accession>A0ABY8K010</accession>
<dbReference type="PROSITE" id="PS51257">
    <property type="entry name" value="PROKAR_LIPOPROTEIN"/>
    <property type="match status" value="1"/>
</dbReference>
<name>A0ABY8K010_9ACTN</name>
<dbReference type="RefSeq" id="WP_279334667.1">
    <property type="nucleotide sequence ID" value="NZ_CP121682.1"/>
</dbReference>
<proteinExistence type="predicted"/>
<evidence type="ECO:0008006" key="4">
    <source>
        <dbReference type="Google" id="ProtNLM"/>
    </source>
</evidence>
<sequence length="181" mass="20099">MNRTTMKIRTLRSSLLLTSTLTALLISTTGCSSTGYEIPTTICGRAIDPSALQPLLPPGQNFEARHQISEEDQSACFIFIDKANALIISEIRDQSRFDVMEFAKQNRRSSDNPRKSEVGDDTVTSDDWLISMNACTGRGAGDYYVLDVSIARETGEAKPQELERFTQSYLPEAMKEMGCTQ</sequence>
<keyword evidence="1" id="KW-0732">Signal</keyword>
<protein>
    <recommendedName>
        <fullName evidence="4">DUF3558 domain-containing protein</fullName>
    </recommendedName>
</protein>
<organism evidence="2 3">
    <name type="scientific">Streptomyces cathayae</name>
    <dbReference type="NCBI Taxonomy" id="3031124"/>
    <lineage>
        <taxon>Bacteria</taxon>
        <taxon>Bacillati</taxon>
        <taxon>Actinomycetota</taxon>
        <taxon>Actinomycetes</taxon>
        <taxon>Kitasatosporales</taxon>
        <taxon>Streptomycetaceae</taxon>
        <taxon>Streptomyces</taxon>
    </lineage>
</organism>
<dbReference type="EMBL" id="CP121682">
    <property type="protein sequence ID" value="WGD41582.1"/>
    <property type="molecule type" value="Genomic_DNA"/>
</dbReference>
<dbReference type="Proteomes" id="UP001216440">
    <property type="component" value="Chromosome"/>
</dbReference>
<reference evidence="2 3" key="1">
    <citation type="submission" date="2023-03" db="EMBL/GenBank/DDBJ databases">
        <authorList>
            <person name="Mo P."/>
        </authorList>
    </citation>
    <scope>NUCLEOTIDE SEQUENCE [LARGE SCALE GENOMIC DNA]</scope>
    <source>
        <strain evidence="2 3">HUAS 5</strain>
    </source>
</reference>
<evidence type="ECO:0000313" key="2">
    <source>
        <dbReference type="EMBL" id="WGD41582.1"/>
    </source>
</evidence>
<feature type="chain" id="PRO_5046133842" description="DUF3558 domain-containing protein" evidence="1">
    <location>
        <begin position="33"/>
        <end position="181"/>
    </location>
</feature>